<protein>
    <submittedName>
        <fullName evidence="2">CU044_5270 family protein</fullName>
    </submittedName>
</protein>
<sequence length="364" mass="39614">MSTIPEKDLPPGRHRVLREHLMREITNEMSEANEANEANVTPPPVRPPLWRRPAFVAPALAGALSVAVVLGVTVTRDATGPSAGPGTASSDRAHDTMSRQSPVELLERIARAAEKERLSRVRDNQFVYSEVENYHWKMAPGLRFPDDCVMTAEGHPYGVEQSWKSVDGQSEGLRREHADGKGSGGDGDGDYVENTIARQLPGETMPEYFRQVEELPTDPEGMYRWLYGLEPGERASGKRAADVGAYEKAATLLTSQLLPPKTAAALYRAAARIPGLFVVDDARDAAGRQGVAVAMKGASLSWTPDRVGARSELIFDEKTDKFLGESTVRITGPKNECDVLDKGDLVESVAVVDRGIVDETGRLP</sequence>
<feature type="region of interest" description="Disordered" evidence="1">
    <location>
        <begin position="76"/>
        <end position="100"/>
    </location>
</feature>
<dbReference type="RefSeq" id="WP_326760409.1">
    <property type="nucleotide sequence ID" value="NZ_CP109135.1"/>
</dbReference>
<evidence type="ECO:0000313" key="2">
    <source>
        <dbReference type="EMBL" id="WSD17097.1"/>
    </source>
</evidence>
<evidence type="ECO:0000313" key="3">
    <source>
        <dbReference type="Proteomes" id="UP001340816"/>
    </source>
</evidence>
<dbReference type="EMBL" id="CP109135">
    <property type="protein sequence ID" value="WSD17097.1"/>
    <property type="molecule type" value="Genomic_DNA"/>
</dbReference>
<feature type="region of interest" description="Disordered" evidence="1">
    <location>
        <begin position="167"/>
        <end position="191"/>
    </location>
</feature>
<reference evidence="2 3" key="1">
    <citation type="submission" date="2022-10" db="EMBL/GenBank/DDBJ databases">
        <title>The complete genomes of actinobacterial strains from the NBC collection.</title>
        <authorList>
            <person name="Joergensen T.S."/>
            <person name="Alvarez Arevalo M."/>
            <person name="Sterndorff E.B."/>
            <person name="Faurdal D."/>
            <person name="Vuksanovic O."/>
            <person name="Mourched A.-S."/>
            <person name="Charusanti P."/>
            <person name="Shaw S."/>
            <person name="Blin K."/>
            <person name="Weber T."/>
        </authorList>
    </citation>
    <scope>NUCLEOTIDE SEQUENCE [LARGE SCALE GENOMIC DNA]</scope>
    <source>
        <strain evidence="2 3">NBC 01752</strain>
    </source>
</reference>
<evidence type="ECO:0000256" key="1">
    <source>
        <dbReference type="SAM" id="MobiDB-lite"/>
    </source>
</evidence>
<name>A0ABZ1HER9_STRPH</name>
<keyword evidence="3" id="KW-1185">Reference proteome</keyword>
<dbReference type="NCBIfam" id="NF038083">
    <property type="entry name" value="CU044_5270_fam"/>
    <property type="match status" value="1"/>
</dbReference>
<dbReference type="Proteomes" id="UP001340816">
    <property type="component" value="Chromosome"/>
</dbReference>
<organism evidence="2 3">
    <name type="scientific">Streptomyces phaeochromogenes</name>
    <dbReference type="NCBI Taxonomy" id="1923"/>
    <lineage>
        <taxon>Bacteria</taxon>
        <taxon>Bacillati</taxon>
        <taxon>Actinomycetota</taxon>
        <taxon>Actinomycetes</taxon>
        <taxon>Kitasatosporales</taxon>
        <taxon>Streptomycetaceae</taxon>
        <taxon>Streptomyces</taxon>
        <taxon>Streptomyces phaeochromogenes group</taxon>
    </lineage>
</organism>
<dbReference type="InterPro" id="IPR047789">
    <property type="entry name" value="CU044_5270-like"/>
</dbReference>
<accession>A0ABZ1HER9</accession>
<proteinExistence type="predicted"/>
<gene>
    <name evidence="2" type="ORF">OHB35_29810</name>
</gene>